<comment type="caution">
    <text evidence="1">The sequence shown here is derived from an EMBL/GenBank/DDBJ whole genome shotgun (WGS) entry which is preliminary data.</text>
</comment>
<dbReference type="AlphaFoldDB" id="A0A2T5VBK6"/>
<accession>A0A2T5VBK6</accession>
<proteinExistence type="predicted"/>
<protein>
    <submittedName>
        <fullName evidence="1">Uncharacterized protein</fullName>
    </submittedName>
</protein>
<dbReference type="EMBL" id="QAYG01000003">
    <property type="protein sequence ID" value="PTW61134.1"/>
    <property type="molecule type" value="Genomic_DNA"/>
</dbReference>
<evidence type="ECO:0000313" key="1">
    <source>
        <dbReference type="EMBL" id="PTW61134.1"/>
    </source>
</evidence>
<name>A0A2T5VBK6_9HYPH</name>
<organism evidence="1 2">
    <name type="scientific">Breoghania corrubedonensis</name>
    <dbReference type="NCBI Taxonomy" id="665038"/>
    <lineage>
        <taxon>Bacteria</taxon>
        <taxon>Pseudomonadati</taxon>
        <taxon>Pseudomonadota</taxon>
        <taxon>Alphaproteobacteria</taxon>
        <taxon>Hyphomicrobiales</taxon>
        <taxon>Stappiaceae</taxon>
        <taxon>Breoghania</taxon>
    </lineage>
</organism>
<evidence type="ECO:0000313" key="2">
    <source>
        <dbReference type="Proteomes" id="UP000244081"/>
    </source>
</evidence>
<gene>
    <name evidence="1" type="ORF">C8N35_103317</name>
</gene>
<dbReference type="Proteomes" id="UP000244081">
    <property type="component" value="Unassembled WGS sequence"/>
</dbReference>
<sequence>MLQIARDMLAFGVLVLFGLSLTVWVDVLAQVG</sequence>
<keyword evidence="2" id="KW-1185">Reference proteome</keyword>
<reference evidence="1 2" key="1">
    <citation type="submission" date="2018-04" db="EMBL/GenBank/DDBJ databases">
        <title>Genomic Encyclopedia of Archaeal and Bacterial Type Strains, Phase II (KMG-II): from individual species to whole genera.</title>
        <authorList>
            <person name="Goeker M."/>
        </authorList>
    </citation>
    <scope>NUCLEOTIDE SEQUENCE [LARGE SCALE GENOMIC DNA]</scope>
    <source>
        <strain evidence="1 2">DSM 23382</strain>
    </source>
</reference>